<evidence type="ECO:0000256" key="1">
    <source>
        <dbReference type="ARBA" id="ARBA00022801"/>
    </source>
</evidence>
<dbReference type="InterPro" id="IPR002508">
    <property type="entry name" value="MurNAc-LAA_cat"/>
</dbReference>
<dbReference type="Proteomes" id="UP001298681">
    <property type="component" value="Unassembled WGS sequence"/>
</dbReference>
<dbReference type="SUPFAM" id="SSF53187">
    <property type="entry name" value="Zn-dependent exopeptidases"/>
    <property type="match status" value="1"/>
</dbReference>
<dbReference type="InterPro" id="IPR050695">
    <property type="entry name" value="N-acetylmuramoyl_amidase_3"/>
</dbReference>
<dbReference type="InterPro" id="IPR003343">
    <property type="entry name" value="Big_2"/>
</dbReference>
<dbReference type="EMBL" id="JAKNHQ010000001">
    <property type="protein sequence ID" value="MCG4609331.1"/>
    <property type="molecule type" value="Genomic_DNA"/>
</dbReference>
<dbReference type="SUPFAM" id="SSF49373">
    <property type="entry name" value="Invasin/intimin cell-adhesion fragments"/>
    <property type="match status" value="1"/>
</dbReference>
<keyword evidence="1 4" id="KW-0378">Hydrolase</keyword>
<dbReference type="InterPro" id="IPR008964">
    <property type="entry name" value="Invasin/intimin_cell_adhesion"/>
</dbReference>
<reference evidence="4 5" key="1">
    <citation type="submission" date="2022-01" db="EMBL/GenBank/DDBJ databases">
        <title>Collection of gut derived symbiotic bacterial strains cultured from healthy donors.</title>
        <authorList>
            <person name="Lin H."/>
            <person name="Kohout C."/>
            <person name="Waligurski E."/>
            <person name="Pamer E.G."/>
        </authorList>
    </citation>
    <scope>NUCLEOTIDE SEQUENCE [LARGE SCALE GENOMIC DNA]</scope>
    <source>
        <strain evidence="4 5">DFI.7.58</strain>
    </source>
</reference>
<dbReference type="EC" id="3.5.1.28" evidence="4"/>
<evidence type="ECO:0000259" key="3">
    <source>
        <dbReference type="SMART" id="SM00646"/>
    </source>
</evidence>
<proteinExistence type="predicted"/>
<dbReference type="SMART" id="SM00646">
    <property type="entry name" value="Ami_3"/>
    <property type="match status" value="1"/>
</dbReference>
<protein>
    <submittedName>
        <fullName evidence="4">N-acetylmuramoyl-L-alanine amidase</fullName>
        <ecNumber evidence="4">3.5.1.28</ecNumber>
    </submittedName>
</protein>
<organism evidence="4 5">
    <name type="scientific">Anaeromassilibacillus senegalensis</name>
    <dbReference type="NCBI Taxonomy" id="1673717"/>
    <lineage>
        <taxon>Bacteria</taxon>
        <taxon>Bacillati</taxon>
        <taxon>Bacillota</taxon>
        <taxon>Clostridia</taxon>
        <taxon>Eubacteriales</taxon>
        <taxon>Acutalibacteraceae</taxon>
        <taxon>Anaeromassilibacillus</taxon>
    </lineage>
</organism>
<gene>
    <name evidence="4" type="ORF">L0P57_00005</name>
</gene>
<keyword evidence="2" id="KW-0732">Signal</keyword>
<dbReference type="Gene3D" id="3.40.630.40">
    <property type="entry name" value="Zn-dependent exopeptidases"/>
    <property type="match status" value="1"/>
</dbReference>
<evidence type="ECO:0000313" key="4">
    <source>
        <dbReference type="EMBL" id="MCG4609331.1"/>
    </source>
</evidence>
<sequence>MNRILKKLVSAVALGLTVCLFSASLCSAVAAAAEPTQERTIATQQYDGPNGRFKVYLSPSAQPWNPYCDGSGSEEYYMRQVATAMIPYLQSYGIDYVLPGAQTGSSSTQKAFLTNRANEAKNTGCDLYLAIHSNAANGNTRGTRIYYYTKSSESLRFAKVLQSNFNYPDKSNIKLAYNDALMEMYLPTMPHALIETAFHDNAQDVTWIKSNINTMAKSLADAVNAYAQGSSGTSVAAGLSMNRIFANLSTGTAIILNVSSTTGQAVPTLTWRSSNPAVASVDQGGFVLGMSAGDTVISATTPTGQSVSCTVTVTGPTMQIGGGPVASAEGEYIGDSTEETGPITPTA</sequence>
<dbReference type="CDD" id="cd02696">
    <property type="entry name" value="MurNAc-LAA"/>
    <property type="match status" value="1"/>
</dbReference>
<dbReference type="Pfam" id="PF01520">
    <property type="entry name" value="Amidase_3"/>
    <property type="match status" value="1"/>
</dbReference>
<evidence type="ECO:0000256" key="2">
    <source>
        <dbReference type="SAM" id="SignalP"/>
    </source>
</evidence>
<dbReference type="PANTHER" id="PTHR30404">
    <property type="entry name" value="N-ACETYLMURAMOYL-L-ALANINE AMIDASE"/>
    <property type="match status" value="1"/>
</dbReference>
<dbReference type="GO" id="GO:0008745">
    <property type="term" value="F:N-acetylmuramoyl-L-alanine amidase activity"/>
    <property type="evidence" value="ECO:0007669"/>
    <property type="project" value="UniProtKB-EC"/>
</dbReference>
<feature type="chain" id="PRO_5046075427" evidence="2">
    <location>
        <begin position="33"/>
        <end position="347"/>
    </location>
</feature>
<accession>A0ABS9MF10</accession>
<comment type="caution">
    <text evidence="4">The sequence shown here is derived from an EMBL/GenBank/DDBJ whole genome shotgun (WGS) entry which is preliminary data.</text>
</comment>
<name>A0ABS9MF10_9FIRM</name>
<dbReference type="PANTHER" id="PTHR30404:SF0">
    <property type="entry name" value="N-ACETYLMURAMOYL-L-ALANINE AMIDASE AMIC"/>
    <property type="match status" value="1"/>
</dbReference>
<evidence type="ECO:0000313" key="5">
    <source>
        <dbReference type="Proteomes" id="UP001298681"/>
    </source>
</evidence>
<feature type="signal peptide" evidence="2">
    <location>
        <begin position="1"/>
        <end position="32"/>
    </location>
</feature>
<dbReference type="Gene3D" id="2.60.40.1080">
    <property type="match status" value="1"/>
</dbReference>
<dbReference type="Pfam" id="PF02368">
    <property type="entry name" value="Big_2"/>
    <property type="match status" value="1"/>
</dbReference>
<feature type="domain" description="MurNAc-LAA" evidence="3">
    <location>
        <begin position="117"/>
        <end position="224"/>
    </location>
</feature>
<dbReference type="RefSeq" id="WP_237966196.1">
    <property type="nucleotide sequence ID" value="NZ_JAKNHQ010000001.1"/>
</dbReference>
<keyword evidence="5" id="KW-1185">Reference proteome</keyword>